<feature type="compositionally biased region" description="Low complexity" evidence="1">
    <location>
        <begin position="554"/>
        <end position="564"/>
    </location>
</feature>
<evidence type="ECO:0000256" key="1">
    <source>
        <dbReference type="SAM" id="MobiDB-lite"/>
    </source>
</evidence>
<dbReference type="InterPro" id="IPR013783">
    <property type="entry name" value="Ig-like_fold"/>
</dbReference>
<feature type="region of interest" description="Disordered" evidence="1">
    <location>
        <begin position="1"/>
        <end position="21"/>
    </location>
</feature>
<dbReference type="SMART" id="SM00409">
    <property type="entry name" value="IG"/>
    <property type="match status" value="2"/>
</dbReference>
<dbReference type="EMBL" id="UYSG01010897">
    <property type="protein sequence ID" value="VDL59331.1"/>
    <property type="molecule type" value="Genomic_DNA"/>
</dbReference>
<dbReference type="InterPro" id="IPR003599">
    <property type="entry name" value="Ig_sub"/>
</dbReference>
<feature type="domain" description="Ig-like" evidence="3">
    <location>
        <begin position="273"/>
        <end position="309"/>
    </location>
</feature>
<reference evidence="4 5" key="2">
    <citation type="submission" date="2018-11" db="EMBL/GenBank/DDBJ databases">
        <authorList>
            <consortium name="Pathogen Informatics"/>
        </authorList>
    </citation>
    <scope>NUCLEOTIDE SEQUENCE [LARGE SCALE GENOMIC DNA]</scope>
</reference>
<evidence type="ECO:0000313" key="5">
    <source>
        <dbReference type="Proteomes" id="UP000274504"/>
    </source>
</evidence>
<dbReference type="AlphaFoldDB" id="A0A158QE82"/>
<feature type="region of interest" description="Disordered" evidence="1">
    <location>
        <begin position="534"/>
        <end position="567"/>
    </location>
</feature>
<accession>A0A158QE82</accession>
<dbReference type="WBParaSite" id="HDID_0000701501-mRNA-1">
    <property type="protein sequence ID" value="HDID_0000701501-mRNA-1"/>
    <property type="gene ID" value="HDID_0000701501"/>
</dbReference>
<dbReference type="SMART" id="SM00408">
    <property type="entry name" value="IGc2"/>
    <property type="match status" value="2"/>
</dbReference>
<feature type="compositionally biased region" description="Polar residues" evidence="1">
    <location>
        <begin position="534"/>
        <end position="551"/>
    </location>
</feature>
<dbReference type="CDD" id="cd00096">
    <property type="entry name" value="Ig"/>
    <property type="match status" value="1"/>
</dbReference>
<dbReference type="Proteomes" id="UP000274504">
    <property type="component" value="Unassembled WGS sequence"/>
</dbReference>
<gene>
    <name evidence="4" type="ORF">HDID_LOCUS7013</name>
</gene>
<keyword evidence="2" id="KW-1133">Transmembrane helix</keyword>
<dbReference type="OrthoDB" id="6084240at2759"/>
<dbReference type="Gene3D" id="2.60.40.10">
    <property type="entry name" value="Immunoglobulins"/>
    <property type="match status" value="2"/>
</dbReference>
<dbReference type="PANTHER" id="PTHR45889:SF8">
    <property type="entry name" value="IG-LIKE DOMAIN-CONTAINING PROTEIN"/>
    <property type="match status" value="1"/>
</dbReference>
<dbReference type="Pfam" id="PF13927">
    <property type="entry name" value="Ig_3"/>
    <property type="match status" value="1"/>
</dbReference>
<reference evidence="6" key="1">
    <citation type="submission" date="2016-04" db="UniProtKB">
        <authorList>
            <consortium name="WormBaseParasite"/>
        </authorList>
    </citation>
    <scope>IDENTIFICATION</scope>
</reference>
<dbReference type="InterPro" id="IPR007110">
    <property type="entry name" value="Ig-like_dom"/>
</dbReference>
<keyword evidence="2" id="KW-0812">Transmembrane</keyword>
<dbReference type="PANTHER" id="PTHR45889">
    <property type="entry name" value="IG-LIKE DOMAIN-CONTAINING PROTEIN"/>
    <property type="match status" value="1"/>
</dbReference>
<feature type="transmembrane region" description="Helical" evidence="2">
    <location>
        <begin position="452"/>
        <end position="475"/>
    </location>
</feature>
<protein>
    <submittedName>
        <fullName evidence="6">Ig-like domain-containing protein</fullName>
    </submittedName>
</protein>
<dbReference type="STRING" id="6216.A0A158QE82"/>
<proteinExistence type="predicted"/>
<evidence type="ECO:0000259" key="3">
    <source>
        <dbReference type="PROSITE" id="PS50835"/>
    </source>
</evidence>
<feature type="domain" description="Ig-like" evidence="3">
    <location>
        <begin position="41"/>
        <end position="133"/>
    </location>
</feature>
<evidence type="ECO:0000313" key="4">
    <source>
        <dbReference type="EMBL" id="VDL59331.1"/>
    </source>
</evidence>
<evidence type="ECO:0000256" key="2">
    <source>
        <dbReference type="SAM" id="Phobius"/>
    </source>
</evidence>
<dbReference type="InterPro" id="IPR036179">
    <property type="entry name" value="Ig-like_dom_sf"/>
</dbReference>
<dbReference type="PROSITE" id="PS50835">
    <property type="entry name" value="IG_LIKE"/>
    <property type="match status" value="3"/>
</dbReference>
<dbReference type="SUPFAM" id="SSF48726">
    <property type="entry name" value="Immunoglobulin"/>
    <property type="match status" value="2"/>
</dbReference>
<sequence>MPPPVTSHLPPSPIFHPFAPPPDPYPPTQLYGSSTILANVPVVGNHNRQINLHVGDHLRLECPIRGSNDPDGDNSHTPYLNDGLMSDIIYQWNIQGLPEYAVSMDTRFNFLEGGRIVELTQPVTKSDAGIYQCSGVTGFGQKKVIFDVNIADTNDDLLCVKAHPGAADRNQVLCLMNPNLRRDTIMTIDAELGSSVEMSCKAIGREPIKYLWFMGNAVADWISSSQSVRGPSLHIERVGREHIGQYVCQVKNEIGSLNYTYRLIGKEPLSAIPKIIEEVENQTLIAGSSGALSCRVKCSCSEPIIQWLKRVDPEDVDTYKASGKSLVPLPTPRLGEASELYIALEKWEDAPAFMEQTVIEANPTKSPGLPGNTPGEITVPEREFLSNTRHESEAEGRIFISRLRLRGPVSPQLHAGKYVVMTMSRSNLKAIDYSVAFVNIVPKSFNVTVHNIIVYCVVPTVLILLTAFVSLYCFLSRRNKDLDHSTNRRNGTLFSPVGRGHSLPGVKKEYQPIARATPQSSIFSNGSKTSSYLPPYATNSSSTPSQWNSNPVMAAPSTATSPATHSNSIHNVPSHMSQLANQLSPSASTFYNYSGLQSMITQQPTYWHPPAPSVATETSFDQYSAIMGSSAPSMGGFTANQRLSSIQSPNQQHLRINFPNA</sequence>
<feature type="domain" description="Ig-like" evidence="3">
    <location>
        <begin position="178"/>
        <end position="264"/>
    </location>
</feature>
<evidence type="ECO:0000313" key="6">
    <source>
        <dbReference type="WBParaSite" id="HDID_0000701501-mRNA-1"/>
    </source>
</evidence>
<name>A0A158QE82_HYMDI</name>
<keyword evidence="2" id="KW-0472">Membrane</keyword>
<dbReference type="InterPro" id="IPR003598">
    <property type="entry name" value="Ig_sub2"/>
</dbReference>
<organism evidence="6">
    <name type="scientific">Hymenolepis diminuta</name>
    <name type="common">Rat tapeworm</name>
    <dbReference type="NCBI Taxonomy" id="6216"/>
    <lineage>
        <taxon>Eukaryota</taxon>
        <taxon>Metazoa</taxon>
        <taxon>Spiralia</taxon>
        <taxon>Lophotrochozoa</taxon>
        <taxon>Platyhelminthes</taxon>
        <taxon>Cestoda</taxon>
        <taxon>Eucestoda</taxon>
        <taxon>Cyclophyllidea</taxon>
        <taxon>Hymenolepididae</taxon>
        <taxon>Hymenolepis</taxon>
    </lineage>
</organism>